<proteinExistence type="predicted"/>
<accession>A0A0K0KR09</accession>
<protein>
    <recommendedName>
        <fullName evidence="3">Minor structural protein</fullName>
    </recommendedName>
</protein>
<sequence length="166" mass="17927">MSWSQALAMATGSVVDMAGTISNIVAQHRQIAVMEEANRIQADWVRRQEKLAYRAQDITADLAVNGLSRKVDSLVQSGFTPLDARRLAGGTEVVLHGTMERPVLPRTVLQGISDTHHMQSNLMAARAFNTGLSSGTPPPPQGFGNPNYQSGRPKINLGSRPPQTNV</sequence>
<organism evidence="2">
    <name type="scientific">Sapovirus GII</name>
    <dbReference type="NCBI Taxonomy" id="515177"/>
    <lineage>
        <taxon>Viruses</taxon>
        <taxon>Riboviria</taxon>
        <taxon>Orthornavirae</taxon>
        <taxon>Pisuviricota</taxon>
        <taxon>Pisoniviricetes</taxon>
        <taxon>Picornavirales</taxon>
        <taxon>Caliciviridae</taxon>
        <taxon>Sapovirus</taxon>
        <taxon>Sapovirus sapporoense</taxon>
        <taxon>Sapporo virus</taxon>
    </lineage>
</organism>
<reference evidence="2" key="1">
    <citation type="submission" date="2014-07" db="EMBL/GenBank/DDBJ databases">
        <title>Sapovirus GII gastroenteritis outbreak in 2014.</title>
        <authorList>
            <person name="Wu F.-T."/>
            <person name="Chen H.-C."/>
            <person name="Chang C.-Y."/>
            <person name="Wu C.-Y."/>
            <person name="Lu C.-T."/>
        </authorList>
    </citation>
    <scope>NUCLEOTIDE SEQUENCE</scope>
    <source>
        <strain evidence="2">14-SaV-2-3/2014/GII</strain>
    </source>
</reference>
<dbReference type="Pfam" id="PF05752">
    <property type="entry name" value="Calici_MSP"/>
    <property type="match status" value="1"/>
</dbReference>
<name>A0A0K0KR09_9CALI</name>
<dbReference type="EMBL" id="KM092511">
    <property type="protein sequence ID" value="AIN40970.1"/>
    <property type="molecule type" value="Genomic_RNA"/>
</dbReference>
<dbReference type="InterPro" id="IPR008437">
    <property type="entry name" value="Minor_structural_calicivir"/>
</dbReference>
<feature type="region of interest" description="Disordered" evidence="1">
    <location>
        <begin position="129"/>
        <end position="166"/>
    </location>
</feature>
<evidence type="ECO:0008006" key="3">
    <source>
        <dbReference type="Google" id="ProtNLM"/>
    </source>
</evidence>
<evidence type="ECO:0000256" key="1">
    <source>
        <dbReference type="SAM" id="MobiDB-lite"/>
    </source>
</evidence>
<evidence type="ECO:0000313" key="2">
    <source>
        <dbReference type="EMBL" id="AIN40970.1"/>
    </source>
</evidence>